<sequence length="379" mass="39324">MTTHNKIKQAGLFSTAALALAIAGTSQAYELQVGETTANIYGYAKLDIIHDLDADLGNSANRTLIRLDDEAGSDGHTTLHAFQSRLGFSTATPAGGSTLKTTIEGDFFGGGGGSFRLRHAYGEWNGVLAGQTWSNFGGFLGMNPTIDFTPEPGQGNAGRQAQLRYTTGGLSVALEDPENLGGSPLADDTKSQLPDLTLRYQGGVNGFNYGASAVLRHLEYDTTGTTDTGKDSAFGWGLNLEASARVAEGVTLRGSLTHGDGIGGYLEGSPAAPAYLDPATGELETIGATGGTLGITAAAGPGNVTLGYGVAQADLDEAVAAGALTGSANETFEVVHLNYIWSPIRNVTYGIEAGYHSREVVDGRDGDALRLQGMVQYSF</sequence>
<keyword evidence="3" id="KW-1185">Reference proteome</keyword>
<feature type="signal peptide" evidence="1">
    <location>
        <begin position="1"/>
        <end position="28"/>
    </location>
</feature>
<proteinExistence type="predicted"/>
<comment type="caution">
    <text evidence="2">The sequence shown here is derived from an EMBL/GenBank/DDBJ whole genome shotgun (WGS) entry which is preliminary data.</text>
</comment>
<accession>A0ABW2F3L0</accession>
<dbReference type="SUPFAM" id="SSF56935">
    <property type="entry name" value="Porins"/>
    <property type="match status" value="1"/>
</dbReference>
<dbReference type="Proteomes" id="UP001596411">
    <property type="component" value="Unassembled WGS sequence"/>
</dbReference>
<organism evidence="2 3">
    <name type="scientific">Halomonas salifodinae</name>
    <dbReference type="NCBI Taxonomy" id="438745"/>
    <lineage>
        <taxon>Bacteria</taxon>
        <taxon>Pseudomonadati</taxon>
        <taxon>Pseudomonadota</taxon>
        <taxon>Gammaproteobacteria</taxon>
        <taxon>Oceanospirillales</taxon>
        <taxon>Halomonadaceae</taxon>
        <taxon>Halomonas</taxon>
    </lineage>
</organism>
<protein>
    <submittedName>
        <fullName evidence="2">DcaP family trimeric outer membrane transporter</fullName>
    </submittedName>
</protein>
<feature type="chain" id="PRO_5045221283" evidence="1">
    <location>
        <begin position="29"/>
        <end position="379"/>
    </location>
</feature>
<evidence type="ECO:0000256" key="1">
    <source>
        <dbReference type="SAM" id="SignalP"/>
    </source>
</evidence>
<dbReference type="EMBL" id="JBHSZP010000043">
    <property type="protein sequence ID" value="MFC7091726.1"/>
    <property type="molecule type" value="Genomic_DNA"/>
</dbReference>
<evidence type="ECO:0000313" key="3">
    <source>
        <dbReference type="Proteomes" id="UP001596411"/>
    </source>
</evidence>
<dbReference type="InterPro" id="IPR045748">
    <property type="entry name" value="DcaP"/>
</dbReference>
<dbReference type="Pfam" id="PF19577">
    <property type="entry name" value="DcaP"/>
    <property type="match status" value="1"/>
</dbReference>
<gene>
    <name evidence="2" type="ORF">ACFQH5_19465</name>
</gene>
<evidence type="ECO:0000313" key="2">
    <source>
        <dbReference type="EMBL" id="MFC7091726.1"/>
    </source>
</evidence>
<name>A0ABW2F3L0_9GAMM</name>
<keyword evidence="1" id="KW-0732">Signal</keyword>
<dbReference type="RefSeq" id="WP_346061184.1">
    <property type="nucleotide sequence ID" value="NZ_BAAADR010000003.1"/>
</dbReference>
<reference evidence="3" key="1">
    <citation type="journal article" date="2019" name="Int. J. Syst. Evol. Microbiol.">
        <title>The Global Catalogue of Microorganisms (GCM) 10K type strain sequencing project: providing services to taxonomists for standard genome sequencing and annotation.</title>
        <authorList>
            <consortium name="The Broad Institute Genomics Platform"/>
            <consortium name="The Broad Institute Genome Sequencing Center for Infectious Disease"/>
            <person name="Wu L."/>
            <person name="Ma J."/>
        </authorList>
    </citation>
    <scope>NUCLEOTIDE SEQUENCE [LARGE SCALE GENOMIC DNA]</scope>
    <source>
        <strain evidence="3">CGMCC 1.13666</strain>
    </source>
</reference>